<sequence length="259" mass="30004">MHNPNLKTATQKMQKIKAKDKNGNDVYCCIHEYSTIRSHSNYLNPSTSQFPDPYLSKPHGPNSTMKKKPRTPKPKPFLATLSALPGPSLIKHLASCNASIRSQSLKLIQAWMSDSQTELPEDDMKRLWKGLFYCLWHSDKAPAQGLLINRLSSLLITLDPLLSLQYFGCFLVTLRREWTDIDHLRLDKFYLLIRRFVNGVFSLMRKYKWDLEYLGKYVEVLEEKGFLGLRFASLSKFFICRSTTMMGASLEETWRTKLE</sequence>
<dbReference type="Proteomes" id="UP000295252">
    <property type="component" value="Unassembled WGS sequence"/>
</dbReference>
<evidence type="ECO:0000313" key="7">
    <source>
        <dbReference type="Proteomes" id="UP000295252"/>
    </source>
</evidence>
<reference evidence="7" key="1">
    <citation type="journal article" date="2014" name="Science">
        <title>The coffee genome provides insight into the convergent evolution of caffeine biosynthesis.</title>
        <authorList>
            <person name="Denoeud F."/>
            <person name="Carretero-Paulet L."/>
            <person name="Dereeper A."/>
            <person name="Droc G."/>
            <person name="Guyot R."/>
            <person name="Pietrella M."/>
            <person name="Zheng C."/>
            <person name="Alberti A."/>
            <person name="Anthony F."/>
            <person name="Aprea G."/>
            <person name="Aury J.M."/>
            <person name="Bento P."/>
            <person name="Bernard M."/>
            <person name="Bocs S."/>
            <person name="Campa C."/>
            <person name="Cenci A."/>
            <person name="Combes M.C."/>
            <person name="Crouzillat D."/>
            <person name="Da Silva C."/>
            <person name="Daddiego L."/>
            <person name="De Bellis F."/>
            <person name="Dussert S."/>
            <person name="Garsmeur O."/>
            <person name="Gayraud T."/>
            <person name="Guignon V."/>
            <person name="Jahn K."/>
            <person name="Jamilloux V."/>
            <person name="Joet T."/>
            <person name="Labadie K."/>
            <person name="Lan T."/>
            <person name="Leclercq J."/>
            <person name="Lepelley M."/>
            <person name="Leroy T."/>
            <person name="Li L.T."/>
            <person name="Librado P."/>
            <person name="Lopez L."/>
            <person name="Munoz A."/>
            <person name="Noel B."/>
            <person name="Pallavicini A."/>
            <person name="Perrotta G."/>
            <person name="Poncet V."/>
            <person name="Pot D."/>
            <person name="Priyono X."/>
            <person name="Rigoreau M."/>
            <person name="Rouard M."/>
            <person name="Rozas J."/>
            <person name="Tranchant-Dubreuil C."/>
            <person name="VanBuren R."/>
            <person name="Zhang Q."/>
            <person name="Andrade A.C."/>
            <person name="Argout X."/>
            <person name="Bertrand B."/>
            <person name="de Kochko A."/>
            <person name="Graziosi G."/>
            <person name="Henry R.J."/>
            <person name="Jayarama X."/>
            <person name="Ming R."/>
            <person name="Nagai C."/>
            <person name="Rounsley S."/>
            <person name="Sankoff D."/>
            <person name="Giuliano G."/>
            <person name="Albert V.A."/>
            <person name="Wincker P."/>
            <person name="Lashermes P."/>
        </authorList>
    </citation>
    <scope>NUCLEOTIDE SEQUENCE [LARGE SCALE GENOMIC DNA]</scope>
    <source>
        <strain evidence="7">cv. DH200-94</strain>
    </source>
</reference>
<dbReference type="PANTHER" id="PTHR13026:SF0">
    <property type="entry name" value="RIBOSOMAL RNA PROCESSING 1B"/>
    <property type="match status" value="1"/>
</dbReference>
<evidence type="ECO:0000256" key="1">
    <source>
        <dbReference type="ARBA" id="ARBA00004123"/>
    </source>
</evidence>
<dbReference type="GO" id="GO:0005634">
    <property type="term" value="C:nucleus"/>
    <property type="evidence" value="ECO:0007669"/>
    <property type="project" value="UniProtKB-SubCell"/>
</dbReference>
<dbReference type="EMBL" id="HG746548">
    <property type="protein sequence ID" value="CDP21879.1"/>
    <property type="molecule type" value="Genomic_DNA"/>
</dbReference>
<gene>
    <name evidence="6" type="ORF">GSCOC_T00004252001</name>
</gene>
<evidence type="ECO:0000256" key="4">
    <source>
        <dbReference type="ARBA" id="ARBA00023242"/>
    </source>
</evidence>
<accession>A0A068VMQ0</accession>
<evidence type="ECO:0000256" key="2">
    <source>
        <dbReference type="ARBA" id="ARBA00006374"/>
    </source>
</evidence>
<protein>
    <submittedName>
        <fullName evidence="6">DH200=94 genomic scaffold, scaffold_7464</fullName>
    </submittedName>
</protein>
<dbReference type="PANTHER" id="PTHR13026">
    <property type="entry name" value="NNP-1 PROTEIN NOVEL NUCLEAR PROTEIN 1 NOP52"/>
    <property type="match status" value="1"/>
</dbReference>
<comment type="subcellular location">
    <subcellularLocation>
        <location evidence="1">Nucleus</location>
    </subcellularLocation>
</comment>
<evidence type="ECO:0000313" key="6">
    <source>
        <dbReference type="EMBL" id="CDP21879.1"/>
    </source>
</evidence>
<proteinExistence type="inferred from homology"/>
<keyword evidence="3" id="KW-0698">rRNA processing</keyword>
<dbReference type="Pfam" id="PF05997">
    <property type="entry name" value="Nop52"/>
    <property type="match status" value="1"/>
</dbReference>
<dbReference type="InterPro" id="IPR010301">
    <property type="entry name" value="RRP1"/>
</dbReference>
<dbReference type="STRING" id="49390.A0A068VMQ0"/>
<keyword evidence="7" id="KW-1185">Reference proteome</keyword>
<dbReference type="GO" id="GO:0006364">
    <property type="term" value="P:rRNA processing"/>
    <property type="evidence" value="ECO:0007669"/>
    <property type="project" value="UniProtKB-KW"/>
</dbReference>
<dbReference type="PhylomeDB" id="A0A068VMQ0"/>
<dbReference type="GO" id="GO:0030688">
    <property type="term" value="C:preribosome, small subunit precursor"/>
    <property type="evidence" value="ECO:0007669"/>
    <property type="project" value="InterPro"/>
</dbReference>
<name>A0A068VMQ0_COFCA</name>
<dbReference type="Gramene" id="CDP21879">
    <property type="protein sequence ID" value="CDP21879"/>
    <property type="gene ID" value="GSCOC_T00004252001"/>
</dbReference>
<evidence type="ECO:0000256" key="5">
    <source>
        <dbReference type="SAM" id="MobiDB-lite"/>
    </source>
</evidence>
<dbReference type="InParanoid" id="A0A068VMQ0"/>
<keyword evidence="4" id="KW-0539">Nucleus</keyword>
<comment type="similarity">
    <text evidence="2">Belongs to the RRP1 family.</text>
</comment>
<dbReference type="OrthoDB" id="2019504at2759"/>
<feature type="region of interest" description="Disordered" evidence="5">
    <location>
        <begin position="47"/>
        <end position="75"/>
    </location>
</feature>
<dbReference type="AlphaFoldDB" id="A0A068VMQ0"/>
<organism evidence="6 7">
    <name type="scientific">Coffea canephora</name>
    <name type="common">Robusta coffee</name>
    <dbReference type="NCBI Taxonomy" id="49390"/>
    <lineage>
        <taxon>Eukaryota</taxon>
        <taxon>Viridiplantae</taxon>
        <taxon>Streptophyta</taxon>
        <taxon>Embryophyta</taxon>
        <taxon>Tracheophyta</taxon>
        <taxon>Spermatophyta</taxon>
        <taxon>Magnoliopsida</taxon>
        <taxon>eudicotyledons</taxon>
        <taxon>Gunneridae</taxon>
        <taxon>Pentapetalae</taxon>
        <taxon>asterids</taxon>
        <taxon>lamiids</taxon>
        <taxon>Gentianales</taxon>
        <taxon>Rubiaceae</taxon>
        <taxon>Ixoroideae</taxon>
        <taxon>Gardenieae complex</taxon>
        <taxon>Bertiereae - Coffeeae clade</taxon>
        <taxon>Coffeeae</taxon>
        <taxon>Coffea</taxon>
    </lineage>
</organism>
<evidence type="ECO:0000256" key="3">
    <source>
        <dbReference type="ARBA" id="ARBA00022552"/>
    </source>
</evidence>